<keyword evidence="5" id="KW-0269">Exonuclease</keyword>
<evidence type="ECO:0000313" key="9">
    <source>
        <dbReference type="EMBL" id="KAJ8764501.1"/>
    </source>
</evidence>
<evidence type="ECO:0000313" key="10">
    <source>
        <dbReference type="Proteomes" id="UP001159364"/>
    </source>
</evidence>
<gene>
    <name evidence="9" type="ORF">K2173_006241</name>
</gene>
<evidence type="ECO:0000256" key="5">
    <source>
        <dbReference type="ARBA" id="ARBA00022839"/>
    </source>
</evidence>
<reference evidence="9 10" key="1">
    <citation type="submission" date="2021-09" db="EMBL/GenBank/DDBJ databases">
        <title>Genomic insights and catalytic innovation underlie evolution of tropane alkaloids biosynthesis.</title>
        <authorList>
            <person name="Wang Y.-J."/>
            <person name="Tian T."/>
            <person name="Huang J.-P."/>
            <person name="Huang S.-X."/>
        </authorList>
    </citation>
    <scope>NUCLEOTIDE SEQUENCE [LARGE SCALE GENOMIC DNA]</scope>
    <source>
        <strain evidence="9">KIB-2018</strain>
        <tissue evidence="9">Leaf</tissue>
    </source>
</reference>
<dbReference type="SUPFAM" id="SSF53098">
    <property type="entry name" value="Ribonuclease H-like"/>
    <property type="match status" value="1"/>
</dbReference>
<dbReference type="InterPro" id="IPR036397">
    <property type="entry name" value="RNaseH_sf"/>
</dbReference>
<dbReference type="GO" id="GO:0003676">
    <property type="term" value="F:nucleic acid binding"/>
    <property type="evidence" value="ECO:0007669"/>
    <property type="project" value="InterPro"/>
</dbReference>
<dbReference type="EMBL" id="JAIWQS010000005">
    <property type="protein sequence ID" value="KAJ8764501.1"/>
    <property type="molecule type" value="Genomic_DNA"/>
</dbReference>
<name>A0AAV8TCH3_9ROSI</name>
<evidence type="ECO:0000256" key="6">
    <source>
        <dbReference type="ARBA" id="ARBA00023242"/>
    </source>
</evidence>
<evidence type="ECO:0000256" key="1">
    <source>
        <dbReference type="ARBA" id="ARBA00004123"/>
    </source>
</evidence>
<dbReference type="InterPro" id="IPR034922">
    <property type="entry name" value="REX1-like_exo"/>
</dbReference>
<keyword evidence="3" id="KW-0540">Nuclease</keyword>
<evidence type="ECO:0000256" key="4">
    <source>
        <dbReference type="ARBA" id="ARBA00022801"/>
    </source>
</evidence>
<dbReference type="Proteomes" id="UP001159364">
    <property type="component" value="Linkage Group LG05"/>
</dbReference>
<evidence type="ECO:0000259" key="8">
    <source>
        <dbReference type="SMART" id="SM00479"/>
    </source>
</evidence>
<dbReference type="InterPro" id="IPR013520">
    <property type="entry name" value="Ribonucl_H"/>
</dbReference>
<dbReference type="Gene3D" id="3.30.420.10">
    <property type="entry name" value="Ribonuclease H-like superfamily/Ribonuclease H"/>
    <property type="match status" value="1"/>
</dbReference>
<dbReference type="GO" id="GO:0004527">
    <property type="term" value="F:exonuclease activity"/>
    <property type="evidence" value="ECO:0007669"/>
    <property type="project" value="UniProtKB-KW"/>
</dbReference>
<evidence type="ECO:0000256" key="3">
    <source>
        <dbReference type="ARBA" id="ARBA00022722"/>
    </source>
</evidence>
<dbReference type="GO" id="GO:0005634">
    <property type="term" value="C:nucleus"/>
    <property type="evidence" value="ECO:0007669"/>
    <property type="project" value="UniProtKB-SubCell"/>
</dbReference>
<keyword evidence="10" id="KW-1185">Reference proteome</keyword>
<keyword evidence="4" id="KW-0378">Hydrolase</keyword>
<proteinExistence type="inferred from homology"/>
<dbReference type="InterPro" id="IPR012337">
    <property type="entry name" value="RNaseH-like_sf"/>
</dbReference>
<organism evidence="9 10">
    <name type="scientific">Erythroxylum novogranatense</name>
    <dbReference type="NCBI Taxonomy" id="1862640"/>
    <lineage>
        <taxon>Eukaryota</taxon>
        <taxon>Viridiplantae</taxon>
        <taxon>Streptophyta</taxon>
        <taxon>Embryophyta</taxon>
        <taxon>Tracheophyta</taxon>
        <taxon>Spermatophyta</taxon>
        <taxon>Magnoliopsida</taxon>
        <taxon>eudicotyledons</taxon>
        <taxon>Gunneridae</taxon>
        <taxon>Pentapetalae</taxon>
        <taxon>rosids</taxon>
        <taxon>fabids</taxon>
        <taxon>Malpighiales</taxon>
        <taxon>Erythroxylaceae</taxon>
        <taxon>Erythroxylum</taxon>
    </lineage>
</organism>
<dbReference type="CDD" id="cd06145">
    <property type="entry name" value="REX1_like"/>
    <property type="match status" value="1"/>
</dbReference>
<dbReference type="PANTHER" id="PTHR12801">
    <property type="entry name" value="RNA EXONUCLEASE REXO1 / RECO3 FAMILY MEMBER-RELATED"/>
    <property type="match status" value="1"/>
</dbReference>
<dbReference type="InterPro" id="IPR047021">
    <property type="entry name" value="REXO1/3/4-like"/>
</dbReference>
<accession>A0AAV8TCH3</accession>
<comment type="caution">
    <text evidence="9">The sequence shown here is derived from an EMBL/GenBank/DDBJ whole genome shotgun (WGS) entry which is preliminary data.</text>
</comment>
<comment type="subcellular location">
    <subcellularLocation>
        <location evidence="1">Nucleus</location>
    </subcellularLocation>
</comment>
<protein>
    <recommendedName>
        <fullName evidence="8">Exonuclease domain-containing protein</fullName>
    </recommendedName>
</protein>
<evidence type="ECO:0000256" key="7">
    <source>
        <dbReference type="SAM" id="Coils"/>
    </source>
</evidence>
<dbReference type="SMART" id="SM00479">
    <property type="entry name" value="EXOIII"/>
    <property type="match status" value="1"/>
</dbReference>
<keyword evidence="7" id="KW-0175">Coiled coil</keyword>
<dbReference type="PANTHER" id="PTHR12801:SF115">
    <property type="entry name" value="FI18136P1-RELATED"/>
    <property type="match status" value="1"/>
</dbReference>
<sequence length="532" mass="60447">MADKSVTTISTAPKKVLVDIVKIAQKQGLQGGKGSWKDFLNVHDRKIGSSLSDPAKRTRETLVSFLQTFNEKKHVKFFGYVLRKHSNLEVLERIRKESPDNESPVQKLVRLTIEHPLYLSKYAFPSYEKEWMVTKLSKKNKSVTKNAMLAIDCEMVLCEDGTDALVEICVVDHNLQVQLHELVKPCKPVRDYRTDITGISAADLSKASLSLTDIQKSMKKLMSKRTILVGHSLQNDLQALKLDHARVIDTSLIYRSSDGLSLSLSSLCKSVLGYELREGGAPHNCQDDAIAAMKLVLAKIESGVDHEPLVEQDVKHVPEETAKLLLHRIPITVPSEELQWALPGKFSVELKLPKNGQRKQYSVLAVFGNPKDAQRAFENANGRIEKDISGLPQKLIRFKLSTGETASLYVRKMATVCSLSEVQQKKRGFQDGDTHDAKKLKMTPSDDHLKEIERLKHELREKSSSKCDTHLKEIERLKLELRERDSSQCDSHVEEIERLKQQLMTKDFEIKTQDRIIAELRKKLEEMKKKKR</sequence>
<feature type="coiled-coil region" evidence="7">
    <location>
        <begin position="482"/>
        <end position="530"/>
    </location>
</feature>
<feature type="domain" description="Exonuclease" evidence="8">
    <location>
        <begin position="147"/>
        <end position="305"/>
    </location>
</feature>
<keyword evidence="6" id="KW-0539">Nucleus</keyword>
<evidence type="ECO:0000256" key="2">
    <source>
        <dbReference type="ARBA" id="ARBA00006357"/>
    </source>
</evidence>
<comment type="similarity">
    <text evidence="2">Belongs to the REXO1/REXO3 family.</text>
</comment>
<dbReference type="AlphaFoldDB" id="A0AAV8TCH3"/>